<dbReference type="SUPFAM" id="SSF52374">
    <property type="entry name" value="Nucleotidylyl transferase"/>
    <property type="match status" value="1"/>
</dbReference>
<dbReference type="SUPFAM" id="SSF50677">
    <property type="entry name" value="ValRS/IleRS/LeuRS editing domain"/>
    <property type="match status" value="1"/>
</dbReference>
<dbReference type="GO" id="GO:0004823">
    <property type="term" value="F:leucine-tRNA ligase activity"/>
    <property type="evidence" value="ECO:0007669"/>
    <property type="project" value="UniProtKB-EC"/>
</dbReference>
<dbReference type="Pfam" id="PF13603">
    <property type="entry name" value="tRNA-synt_1_2"/>
    <property type="match status" value="1"/>
</dbReference>
<dbReference type="Pfam" id="PF09334">
    <property type="entry name" value="tRNA-synt_1g"/>
    <property type="match status" value="1"/>
</dbReference>
<reference evidence="10" key="1">
    <citation type="journal article" date="2015" name="Nature">
        <title>Complex archaea that bridge the gap between prokaryotes and eukaryotes.</title>
        <authorList>
            <person name="Spang A."/>
            <person name="Saw J.H."/>
            <person name="Jorgensen S.L."/>
            <person name="Zaremba-Niedzwiedzka K."/>
            <person name="Martijn J."/>
            <person name="Lind A.E."/>
            <person name="van Eijk R."/>
            <person name="Schleper C."/>
            <person name="Guy L."/>
            <person name="Ettema T.J."/>
        </authorList>
    </citation>
    <scope>NUCLEOTIDE SEQUENCE</scope>
</reference>
<dbReference type="PANTHER" id="PTHR43740:SF2">
    <property type="entry name" value="LEUCINE--TRNA LIGASE, MITOCHONDRIAL"/>
    <property type="match status" value="1"/>
</dbReference>
<dbReference type="EMBL" id="LAZR01035273">
    <property type="protein sequence ID" value="KKL27949.1"/>
    <property type="molecule type" value="Genomic_DNA"/>
</dbReference>
<organism evidence="10">
    <name type="scientific">marine sediment metagenome</name>
    <dbReference type="NCBI Taxonomy" id="412755"/>
    <lineage>
        <taxon>unclassified sequences</taxon>
        <taxon>metagenomes</taxon>
        <taxon>ecological metagenomes</taxon>
    </lineage>
</organism>
<keyword evidence="4" id="KW-0547">Nucleotide-binding</keyword>
<comment type="caution">
    <text evidence="10">The sequence shown here is derived from an EMBL/GenBank/DDBJ whole genome shotgun (WGS) entry which is preliminary data.</text>
</comment>
<dbReference type="InterPro" id="IPR025709">
    <property type="entry name" value="Leu_tRNA-synth_edit"/>
</dbReference>
<dbReference type="AlphaFoldDB" id="A0A0F9C1B5"/>
<evidence type="ECO:0000256" key="7">
    <source>
        <dbReference type="ARBA" id="ARBA00023146"/>
    </source>
</evidence>
<dbReference type="Gene3D" id="3.40.50.620">
    <property type="entry name" value="HUPs"/>
    <property type="match status" value="1"/>
</dbReference>
<evidence type="ECO:0000256" key="4">
    <source>
        <dbReference type="ARBA" id="ARBA00022741"/>
    </source>
</evidence>
<dbReference type="InterPro" id="IPR014729">
    <property type="entry name" value="Rossmann-like_a/b/a_fold"/>
</dbReference>
<dbReference type="GO" id="GO:0006429">
    <property type="term" value="P:leucyl-tRNA aminoacylation"/>
    <property type="evidence" value="ECO:0007669"/>
    <property type="project" value="InterPro"/>
</dbReference>
<evidence type="ECO:0000256" key="1">
    <source>
        <dbReference type="ARBA" id="ARBA00005594"/>
    </source>
</evidence>
<evidence type="ECO:0000259" key="8">
    <source>
        <dbReference type="Pfam" id="PF09334"/>
    </source>
</evidence>
<evidence type="ECO:0000256" key="6">
    <source>
        <dbReference type="ARBA" id="ARBA00022917"/>
    </source>
</evidence>
<dbReference type="InterPro" id="IPR015413">
    <property type="entry name" value="Methionyl/Leucyl_tRNA_Synth"/>
</dbReference>
<dbReference type="Gene3D" id="3.90.740.10">
    <property type="entry name" value="Valyl/Leucyl/Isoleucyl-tRNA synthetase, editing domain"/>
    <property type="match status" value="1"/>
</dbReference>
<dbReference type="FunFam" id="3.40.50.620:FF:000003">
    <property type="entry name" value="Leucine--tRNA ligase"/>
    <property type="match status" value="1"/>
</dbReference>
<protein>
    <recommendedName>
        <fullName evidence="2">leucine--tRNA ligase</fullName>
        <ecNumber evidence="2">6.1.1.4</ecNumber>
    </recommendedName>
</protein>
<dbReference type="InterPro" id="IPR009008">
    <property type="entry name" value="Val/Leu/Ile-tRNA-synth_edit"/>
</dbReference>
<dbReference type="GO" id="GO:0002161">
    <property type="term" value="F:aminoacyl-tRNA deacylase activity"/>
    <property type="evidence" value="ECO:0007669"/>
    <property type="project" value="InterPro"/>
</dbReference>
<dbReference type="PROSITE" id="PS00178">
    <property type="entry name" value="AA_TRNA_LIGASE_I"/>
    <property type="match status" value="1"/>
</dbReference>
<dbReference type="InterPro" id="IPR001412">
    <property type="entry name" value="aa-tRNA-synth_I_CS"/>
</dbReference>
<feature type="domain" description="Methionyl/Leucyl tRNA synthetase" evidence="8">
    <location>
        <begin position="38"/>
        <end position="180"/>
    </location>
</feature>
<dbReference type="GO" id="GO:0005829">
    <property type="term" value="C:cytosol"/>
    <property type="evidence" value="ECO:0007669"/>
    <property type="project" value="TreeGrafter"/>
</dbReference>
<keyword evidence="5" id="KW-0067">ATP-binding</keyword>
<keyword evidence="7" id="KW-0030">Aminoacyl-tRNA synthetase</keyword>
<feature type="domain" description="Leucyl-tRNA synthetase editing" evidence="9">
    <location>
        <begin position="219"/>
        <end position="358"/>
    </location>
</feature>
<evidence type="ECO:0000256" key="2">
    <source>
        <dbReference type="ARBA" id="ARBA00013164"/>
    </source>
</evidence>
<evidence type="ECO:0000259" key="9">
    <source>
        <dbReference type="Pfam" id="PF13603"/>
    </source>
</evidence>
<keyword evidence="6" id="KW-0648">Protein biosynthesis</keyword>
<comment type="similarity">
    <text evidence="1">Belongs to the class-I aminoacyl-tRNA synthetase family.</text>
</comment>
<evidence type="ECO:0000256" key="3">
    <source>
        <dbReference type="ARBA" id="ARBA00022598"/>
    </source>
</evidence>
<feature type="non-terminal residue" evidence="10">
    <location>
        <position position="359"/>
    </location>
</feature>
<accession>A0A0F9C1B5</accession>
<evidence type="ECO:0000256" key="5">
    <source>
        <dbReference type="ARBA" id="ARBA00022840"/>
    </source>
</evidence>
<proteinExistence type="inferred from homology"/>
<dbReference type="CDD" id="cd00812">
    <property type="entry name" value="LeuRS_core"/>
    <property type="match status" value="1"/>
</dbReference>
<dbReference type="InterPro" id="IPR002302">
    <property type="entry name" value="Leu-tRNA-ligase"/>
</dbReference>
<dbReference type="GO" id="GO:0005524">
    <property type="term" value="F:ATP binding"/>
    <property type="evidence" value="ECO:0007669"/>
    <property type="project" value="UniProtKB-KW"/>
</dbReference>
<sequence length="359" mass="42762">MIEYNAKKIEKKWQEKWEKDKIFEVKDDPTKEKYYVLEMYPYPSGKLHIGHLRNYTIGDCFARYKRMNGFNVLYPMGYDSFGMPAENAAIDHGANPEAWTNKNIEKMKKQQKRIGISYDWTREIYSHNPNYYKWDQWFFLKMLEKGLAYKQESYVNWCPKCITVIANEQAQGGRCWRCNSLVEQKFLTQWNLKIRDYAEQLLDGLDVVEWPEKVKIMQRNWIGRSEGSVIKFPIVGENRTVDIFTTRPDTLYGVTFMIYAPEHPDIKRWVEGTEYEEDFQNLYNEIISEDKFQRMDLESEKKGMFIGKYCVNPLTKEEVPVYVGNFVIYEYGYGAVMAVPAHDQRDFEFAKKFNIPIRI</sequence>
<gene>
    <name evidence="10" type="ORF">LCGC14_2380030</name>
</gene>
<dbReference type="PANTHER" id="PTHR43740">
    <property type="entry name" value="LEUCYL-TRNA SYNTHETASE"/>
    <property type="match status" value="1"/>
</dbReference>
<name>A0A0F9C1B5_9ZZZZ</name>
<dbReference type="PRINTS" id="PR00985">
    <property type="entry name" value="TRNASYNTHLEU"/>
</dbReference>
<keyword evidence="3" id="KW-0436">Ligase</keyword>
<evidence type="ECO:0000313" key="10">
    <source>
        <dbReference type="EMBL" id="KKL27949.1"/>
    </source>
</evidence>
<dbReference type="EC" id="6.1.1.4" evidence="2"/>